<evidence type="ECO:0000256" key="2">
    <source>
        <dbReference type="ARBA" id="ARBA00009726"/>
    </source>
</evidence>
<evidence type="ECO:0000259" key="13">
    <source>
        <dbReference type="PROSITE" id="PS50929"/>
    </source>
</evidence>
<organism evidence="14 15">
    <name type="scientific">Penicillium hordei</name>
    <dbReference type="NCBI Taxonomy" id="40994"/>
    <lineage>
        <taxon>Eukaryota</taxon>
        <taxon>Fungi</taxon>
        <taxon>Dikarya</taxon>
        <taxon>Ascomycota</taxon>
        <taxon>Pezizomycotina</taxon>
        <taxon>Eurotiomycetes</taxon>
        <taxon>Eurotiomycetidae</taxon>
        <taxon>Eurotiales</taxon>
        <taxon>Aspergillaceae</taxon>
        <taxon>Penicillium</taxon>
    </lineage>
</organism>
<dbReference type="GO" id="GO:0016020">
    <property type="term" value="C:membrane"/>
    <property type="evidence" value="ECO:0007669"/>
    <property type="project" value="UniProtKB-SubCell"/>
</dbReference>
<dbReference type="GeneID" id="81590065"/>
<feature type="transmembrane region" description="Helical" evidence="11">
    <location>
        <begin position="404"/>
        <end position="424"/>
    </location>
</feature>
<keyword evidence="9" id="KW-0325">Glycoprotein</keyword>
<evidence type="ECO:0000259" key="12">
    <source>
        <dbReference type="PROSITE" id="PS50893"/>
    </source>
</evidence>
<protein>
    <recommendedName>
        <fullName evidence="16">ABC multidrug transporter</fullName>
    </recommendedName>
</protein>
<feature type="transmembrane region" description="Helical" evidence="11">
    <location>
        <begin position="125"/>
        <end position="147"/>
    </location>
</feature>
<dbReference type="SUPFAM" id="SSF90123">
    <property type="entry name" value="ABC transporter transmembrane region"/>
    <property type="match status" value="2"/>
</dbReference>
<feature type="transmembrane region" description="Helical" evidence="11">
    <location>
        <begin position="483"/>
        <end position="506"/>
    </location>
</feature>
<dbReference type="Pfam" id="PF00664">
    <property type="entry name" value="ABC_membrane"/>
    <property type="match status" value="1"/>
</dbReference>
<feature type="domain" description="ABC transporter" evidence="12">
    <location>
        <begin position="1202"/>
        <end position="1453"/>
    </location>
</feature>
<comment type="similarity">
    <text evidence="2">Belongs to the ABC transporter superfamily. ABCC family. Conjugate transporter (TC 3.A.1.208) subfamily.</text>
</comment>
<feature type="transmembrane region" description="Helical" evidence="11">
    <location>
        <begin position="307"/>
        <end position="328"/>
    </location>
</feature>
<dbReference type="InterPro" id="IPR003593">
    <property type="entry name" value="AAA+_ATPase"/>
</dbReference>
<keyword evidence="4 11" id="KW-0812">Transmembrane</keyword>
<feature type="transmembrane region" description="Helical" evidence="11">
    <location>
        <begin position="93"/>
        <end position="113"/>
    </location>
</feature>
<dbReference type="Gene3D" id="3.40.50.300">
    <property type="entry name" value="P-loop containing nucleotide triphosphate hydrolases"/>
    <property type="match status" value="2"/>
</dbReference>
<dbReference type="FunFam" id="3.40.50.300:FF:003450">
    <property type="entry name" value="ABC multidrug transporter, putative"/>
    <property type="match status" value="1"/>
</dbReference>
<evidence type="ECO:0000256" key="11">
    <source>
        <dbReference type="SAM" id="Phobius"/>
    </source>
</evidence>
<keyword evidence="8 11" id="KW-0472">Membrane</keyword>
<dbReference type="InterPro" id="IPR050173">
    <property type="entry name" value="ABC_transporter_C-like"/>
</dbReference>
<feature type="compositionally biased region" description="Polar residues" evidence="10">
    <location>
        <begin position="823"/>
        <end position="839"/>
    </location>
</feature>
<sequence length="1457" mass="160333">MPFTTGEENLLRLNQGSFDFNIQFEQLFFSIIPSALFIVTSVWRTLYQARKPNVVNAPIFQLIKLGAITTYVGLELSLLILVAAGSFHVTKMFIASSVLNLVSALLMITLSVVDHSKSLRPSVLLSSYLFLTLFLDVAQARTLFLSSDDKPELSYSSIFVAAIALKTGILLLEAQQKSRWVGWDEKEHSPEETSGIFSLGVFFWLNKMFLVGYNKVMTIGDLYPLDSSFNARPLHDKFLKNMDYSRLKGDKFGLVKVLMRTLKVPLLLPIPARLALLCFTFCQPLFLEKLLDYLSKTELDPNVGYGFIGASLLIYSGLAISTGFYWYFHHRMRTMSKSILATEIFIKATEARIGTSDDSAAVTLMSTDMERIDAGLRNLHETWASIVQAALAGWMLYVRIGIPFVVPVGVVIVCFIGLGILIKFTGDSQRSWMAGVQKRVGLTATVIASMKNLKISGLSITIGDFVQNLRVQELAAGSRFRKIVIIAALFGFIPLLISPPLTFAFTQRTFDASTMFTSLSFLTLLTNPLSQVFQSIPQLVSGLACLGRIQAFLECETRHDFRQVLGDTSRDIEKSGAETETLSDSEPDFLHPLVIKRGNFGWEEDNFVLRDVSTRVPKSSLTIVVGPVGSGKTTLCKALLGEIPFSEGSVVLGTRFPHVGFCDQTAFLSNGSIKDNIMGFSPHNNERYAEVIKATSLDFDLATLPQGDKTNVGSDGIVLSGGQKQRVSLARALYLQSDLLVLDDIFSGLDADTEEKVFQQVFGPDGLLKKRGSTVVLCTHSIRHLRAADHIIALGDGTIIEQGSFDKLMASQGYVQRLGLKGSSDNAASTEKTTSNKNPQESKPEILHTTMTNTSSTAPDAGVSRQIGDKTVYKHYFKSMGWILAGCSLAFAVLFGFFTNFPTVWLTYWTDDISKKYPTHPYAYYAGIYALFQICALISLLLLGICILIISVERAGASLHQDALQTLVQAPLSFFTNTDTGVVTNLFSQDLNLIDTELPNATLNTVFSIFQSLGQAAVMLTSSVYLAISYPFLVGLLWVLQMFYLRTSRQLRLLDLEAKSPLYTHFLDTIKGITTLRAFGFIPGDVDKNTRLIDASQRPAYLLLMIQQWLTLVLDIVVMVLAVVMTTLAVRLHSSSGFAGASLFSLMSFGESISGIVIFYTKLETSIGAIARLKMFTENVKPEDRDEEDIVPPVQWPQNGVVELNGVSASYSAENQPDSSSSLALRNINLTIKTGERVAICGRTGSGKSSLIALLLKLLNPTPDTAENAIIDNTPLHRINRAALREHIIAVPQEAVFLPDGSTFRANLDPSNVSTPEECQVVLVAVELWKFVQERGGLDAGMSAGTLSAGQRQLMSLGRALLRRFIRARNGSDCGILLLDEVSSSVDHETERVMQEIIRVEFKEYTIIAVSHRLDMIMDFDRVVVMDKGEIVEVGNPVVLAGQAETRFGDLVLAGAK</sequence>
<comment type="caution">
    <text evidence="14">The sequence shown here is derived from an EMBL/GenBank/DDBJ whole genome shotgun (WGS) entry which is preliminary data.</text>
</comment>
<dbReference type="SMART" id="SM00382">
    <property type="entry name" value="AAA"/>
    <property type="match status" value="2"/>
</dbReference>
<feature type="transmembrane region" description="Helical" evidence="11">
    <location>
        <begin position="68"/>
        <end position="87"/>
    </location>
</feature>
<name>A0AAD6GYQ9_9EURO</name>
<evidence type="ECO:0000313" key="14">
    <source>
        <dbReference type="EMBL" id="KAJ5598685.1"/>
    </source>
</evidence>
<dbReference type="FunFam" id="1.20.1560.10:FF:000066">
    <property type="entry name" value="ABC multidrug transporter (Eurofung)"/>
    <property type="match status" value="1"/>
</dbReference>
<feature type="transmembrane region" description="Helical" evidence="11">
    <location>
        <begin position="880"/>
        <end position="902"/>
    </location>
</feature>
<feature type="domain" description="ABC transporter" evidence="12">
    <location>
        <begin position="590"/>
        <end position="821"/>
    </location>
</feature>
<feature type="transmembrane region" description="Helical" evidence="11">
    <location>
        <begin position="153"/>
        <end position="172"/>
    </location>
</feature>
<dbReference type="FunFam" id="1.20.1560.10:FF:000055">
    <property type="entry name" value="ABC multidrug transporter (Eurofung)"/>
    <property type="match status" value="1"/>
</dbReference>
<evidence type="ECO:0000256" key="6">
    <source>
        <dbReference type="ARBA" id="ARBA00022840"/>
    </source>
</evidence>
<feature type="domain" description="ABC transmembrane type-1" evidence="13">
    <location>
        <begin position="888"/>
        <end position="1165"/>
    </location>
</feature>
<keyword evidence="15" id="KW-1185">Reference proteome</keyword>
<dbReference type="Proteomes" id="UP001213799">
    <property type="component" value="Unassembled WGS sequence"/>
</dbReference>
<reference evidence="14" key="2">
    <citation type="submission" date="2023-01" db="EMBL/GenBank/DDBJ databases">
        <authorList>
            <person name="Petersen C."/>
        </authorList>
    </citation>
    <scope>NUCLEOTIDE SEQUENCE</scope>
    <source>
        <strain evidence="14">IBT 12815</strain>
    </source>
</reference>
<evidence type="ECO:0000256" key="8">
    <source>
        <dbReference type="ARBA" id="ARBA00023136"/>
    </source>
</evidence>
<evidence type="ECO:0000256" key="3">
    <source>
        <dbReference type="ARBA" id="ARBA00022448"/>
    </source>
</evidence>
<keyword evidence="5" id="KW-0547">Nucleotide-binding</keyword>
<dbReference type="GO" id="GO:0140359">
    <property type="term" value="F:ABC-type transporter activity"/>
    <property type="evidence" value="ECO:0007669"/>
    <property type="project" value="InterPro"/>
</dbReference>
<keyword evidence="6" id="KW-0067">ATP-binding</keyword>
<evidence type="ECO:0000256" key="7">
    <source>
        <dbReference type="ARBA" id="ARBA00022989"/>
    </source>
</evidence>
<dbReference type="PROSITE" id="PS50929">
    <property type="entry name" value="ABC_TM1F"/>
    <property type="match status" value="2"/>
</dbReference>
<evidence type="ECO:0008006" key="16">
    <source>
        <dbReference type="Google" id="ProtNLM"/>
    </source>
</evidence>
<dbReference type="InterPro" id="IPR036640">
    <property type="entry name" value="ABC1_TM_sf"/>
</dbReference>
<dbReference type="CDD" id="cd18580">
    <property type="entry name" value="ABC_6TM_ABCC_D2"/>
    <property type="match status" value="1"/>
</dbReference>
<evidence type="ECO:0000256" key="10">
    <source>
        <dbReference type="SAM" id="MobiDB-lite"/>
    </source>
</evidence>
<feature type="transmembrane region" description="Helical" evidence="11">
    <location>
        <begin position="922"/>
        <end position="950"/>
    </location>
</feature>
<evidence type="ECO:0000256" key="9">
    <source>
        <dbReference type="ARBA" id="ARBA00023180"/>
    </source>
</evidence>
<dbReference type="GO" id="GO:0016887">
    <property type="term" value="F:ATP hydrolysis activity"/>
    <property type="evidence" value="ECO:0007669"/>
    <property type="project" value="InterPro"/>
</dbReference>
<dbReference type="InterPro" id="IPR003439">
    <property type="entry name" value="ABC_transporter-like_ATP-bd"/>
</dbReference>
<evidence type="ECO:0000256" key="4">
    <source>
        <dbReference type="ARBA" id="ARBA00022692"/>
    </source>
</evidence>
<feature type="transmembrane region" description="Helical" evidence="11">
    <location>
        <begin position="1109"/>
        <end position="1130"/>
    </location>
</feature>
<reference evidence="14" key="1">
    <citation type="journal article" date="2023" name="IMA Fungus">
        <title>Comparative genomic study of the Penicillium genus elucidates a diverse pangenome and 15 lateral gene transfer events.</title>
        <authorList>
            <person name="Petersen C."/>
            <person name="Sorensen T."/>
            <person name="Nielsen M.R."/>
            <person name="Sondergaard T.E."/>
            <person name="Sorensen J.L."/>
            <person name="Fitzpatrick D.A."/>
            <person name="Frisvad J.C."/>
            <person name="Nielsen K.L."/>
        </authorList>
    </citation>
    <scope>NUCLEOTIDE SEQUENCE</scope>
    <source>
        <strain evidence="14">IBT 12815</strain>
    </source>
</reference>
<feature type="transmembrane region" description="Helical" evidence="11">
    <location>
        <begin position="1137"/>
        <end position="1160"/>
    </location>
</feature>
<accession>A0AAD6GYQ9</accession>
<evidence type="ECO:0000256" key="1">
    <source>
        <dbReference type="ARBA" id="ARBA00004141"/>
    </source>
</evidence>
<dbReference type="InterPro" id="IPR027417">
    <property type="entry name" value="P-loop_NTPase"/>
</dbReference>
<comment type="subcellular location">
    <subcellularLocation>
        <location evidence="1">Membrane</location>
        <topology evidence="1">Multi-pass membrane protein</topology>
    </subcellularLocation>
</comment>
<feature type="domain" description="ABC transmembrane type-1" evidence="13">
    <location>
        <begin position="274"/>
        <end position="541"/>
    </location>
</feature>
<feature type="transmembrane region" description="Helical" evidence="11">
    <location>
        <begin position="27"/>
        <end position="47"/>
    </location>
</feature>
<dbReference type="Gene3D" id="1.20.1560.10">
    <property type="entry name" value="ABC transporter type 1, transmembrane domain"/>
    <property type="match status" value="2"/>
</dbReference>
<dbReference type="Pfam" id="PF00005">
    <property type="entry name" value="ABC_tran"/>
    <property type="match status" value="2"/>
</dbReference>
<dbReference type="InterPro" id="IPR044726">
    <property type="entry name" value="ABCC_6TM_D2"/>
</dbReference>
<dbReference type="PANTHER" id="PTHR24223:SF345">
    <property type="entry name" value="ABC MULTIDRUG TRANSPORTER (EUROFUNG)"/>
    <property type="match status" value="1"/>
</dbReference>
<evidence type="ECO:0000256" key="5">
    <source>
        <dbReference type="ARBA" id="ARBA00022741"/>
    </source>
</evidence>
<proteinExistence type="inferred from homology"/>
<dbReference type="RefSeq" id="XP_056751899.1">
    <property type="nucleotide sequence ID" value="XM_056899823.1"/>
</dbReference>
<gene>
    <name evidence="14" type="ORF">N7537_008769</name>
</gene>
<dbReference type="CDD" id="cd03250">
    <property type="entry name" value="ABCC_MRP_domain1"/>
    <property type="match status" value="1"/>
</dbReference>
<dbReference type="EMBL" id="JAQJAE010000004">
    <property type="protein sequence ID" value="KAJ5598685.1"/>
    <property type="molecule type" value="Genomic_DNA"/>
</dbReference>
<evidence type="ECO:0000313" key="15">
    <source>
        <dbReference type="Proteomes" id="UP001213799"/>
    </source>
</evidence>
<dbReference type="PROSITE" id="PS00211">
    <property type="entry name" value="ABC_TRANSPORTER_1"/>
    <property type="match status" value="2"/>
</dbReference>
<keyword evidence="7 11" id="KW-1133">Transmembrane helix</keyword>
<feature type="transmembrane region" description="Helical" evidence="11">
    <location>
        <begin position="1024"/>
        <end position="1044"/>
    </location>
</feature>
<dbReference type="PROSITE" id="PS50893">
    <property type="entry name" value="ABC_TRANSPORTER_2"/>
    <property type="match status" value="2"/>
</dbReference>
<keyword evidence="3" id="KW-0813">Transport</keyword>
<feature type="transmembrane region" description="Helical" evidence="11">
    <location>
        <begin position="266"/>
        <end position="287"/>
    </location>
</feature>
<dbReference type="SUPFAM" id="SSF52540">
    <property type="entry name" value="P-loop containing nucleoside triphosphate hydrolases"/>
    <property type="match status" value="2"/>
</dbReference>
<dbReference type="GO" id="GO:0005524">
    <property type="term" value="F:ATP binding"/>
    <property type="evidence" value="ECO:0007669"/>
    <property type="project" value="UniProtKB-KW"/>
</dbReference>
<dbReference type="PANTHER" id="PTHR24223">
    <property type="entry name" value="ATP-BINDING CASSETTE SUB-FAMILY C"/>
    <property type="match status" value="1"/>
</dbReference>
<dbReference type="InterPro" id="IPR011527">
    <property type="entry name" value="ABC1_TM_dom"/>
</dbReference>
<dbReference type="InterPro" id="IPR017871">
    <property type="entry name" value="ABC_transporter-like_CS"/>
</dbReference>
<dbReference type="FunFam" id="3.40.50.300:FF:001854">
    <property type="entry name" value="ABC multidrug transporter (Eurofung)"/>
    <property type="match status" value="1"/>
</dbReference>
<feature type="region of interest" description="Disordered" evidence="10">
    <location>
        <begin position="822"/>
        <end position="844"/>
    </location>
</feature>